<protein>
    <submittedName>
        <fullName evidence="1">Uncharacterized protein</fullName>
    </submittedName>
</protein>
<sequence length="178" mass="19708">CAGSRCGGAGGRQDIPPARHGRAQRRPWRCGVARGRRPGRGQRRRAARVHPGRRAVCGRWARARRRAGRDPKHRVCVPKDPRPHRGRRGGRAGGGCRALCAARGQVVRGRARAGVPAADRRQRKVRLFHAAPGIQHRRHVLQPVHAHGRRLPRRRVYPAPAPGKHRPRDHEGAAGQVV</sequence>
<organism evidence="1 2">
    <name type="scientific">Coemansia helicoidea</name>
    <dbReference type="NCBI Taxonomy" id="1286919"/>
    <lineage>
        <taxon>Eukaryota</taxon>
        <taxon>Fungi</taxon>
        <taxon>Fungi incertae sedis</taxon>
        <taxon>Zoopagomycota</taxon>
        <taxon>Kickxellomycotina</taxon>
        <taxon>Kickxellomycetes</taxon>
        <taxon>Kickxellales</taxon>
        <taxon>Kickxellaceae</taxon>
        <taxon>Coemansia</taxon>
    </lineage>
</organism>
<evidence type="ECO:0000313" key="1">
    <source>
        <dbReference type="EMBL" id="KAJ2803714.1"/>
    </source>
</evidence>
<reference evidence="1" key="1">
    <citation type="submission" date="2022-07" db="EMBL/GenBank/DDBJ databases">
        <title>Phylogenomic reconstructions and comparative analyses of Kickxellomycotina fungi.</title>
        <authorList>
            <person name="Reynolds N.K."/>
            <person name="Stajich J.E."/>
            <person name="Barry K."/>
            <person name="Grigoriev I.V."/>
            <person name="Crous P."/>
            <person name="Smith M.E."/>
        </authorList>
    </citation>
    <scope>NUCLEOTIDE SEQUENCE</scope>
    <source>
        <strain evidence="1">BCRC 34780</strain>
    </source>
</reference>
<feature type="non-terminal residue" evidence="1">
    <location>
        <position position="178"/>
    </location>
</feature>
<accession>A0ACC1L973</accession>
<feature type="non-terminal residue" evidence="1">
    <location>
        <position position="1"/>
    </location>
</feature>
<comment type="caution">
    <text evidence="1">The sequence shown here is derived from an EMBL/GenBank/DDBJ whole genome shotgun (WGS) entry which is preliminary data.</text>
</comment>
<proteinExistence type="predicted"/>
<keyword evidence="2" id="KW-1185">Reference proteome</keyword>
<evidence type="ECO:0000313" key="2">
    <source>
        <dbReference type="Proteomes" id="UP001140087"/>
    </source>
</evidence>
<gene>
    <name evidence="1" type="ORF">H4R21_001919</name>
</gene>
<name>A0ACC1L973_9FUNG</name>
<dbReference type="EMBL" id="JANBUN010000445">
    <property type="protein sequence ID" value="KAJ2803714.1"/>
    <property type="molecule type" value="Genomic_DNA"/>
</dbReference>
<dbReference type="Proteomes" id="UP001140087">
    <property type="component" value="Unassembled WGS sequence"/>
</dbReference>